<dbReference type="EMBL" id="JAWDGP010007302">
    <property type="protein sequence ID" value="KAK3726443.1"/>
    <property type="molecule type" value="Genomic_DNA"/>
</dbReference>
<proteinExistence type="predicted"/>
<protein>
    <submittedName>
        <fullName evidence="1">Uncharacterized protein</fullName>
    </submittedName>
</protein>
<sequence length="97" mass="10809">MEEGGYLNYSWGSTFKSHSGLRLALVSNVLESSSSWSDSAITKWLLIQYGQRIRHIILELSKGCEQSSLHAFYFDRGKFESSTSAELSGSLCSGDMF</sequence>
<keyword evidence="2" id="KW-1185">Reference proteome</keyword>
<evidence type="ECO:0000313" key="2">
    <source>
        <dbReference type="Proteomes" id="UP001283361"/>
    </source>
</evidence>
<dbReference type="AlphaFoldDB" id="A0AAE1CPR2"/>
<name>A0AAE1CPR2_9GAST</name>
<accession>A0AAE1CPR2</accession>
<organism evidence="1 2">
    <name type="scientific">Elysia crispata</name>
    <name type="common">lettuce slug</name>
    <dbReference type="NCBI Taxonomy" id="231223"/>
    <lineage>
        <taxon>Eukaryota</taxon>
        <taxon>Metazoa</taxon>
        <taxon>Spiralia</taxon>
        <taxon>Lophotrochozoa</taxon>
        <taxon>Mollusca</taxon>
        <taxon>Gastropoda</taxon>
        <taxon>Heterobranchia</taxon>
        <taxon>Euthyneura</taxon>
        <taxon>Panpulmonata</taxon>
        <taxon>Sacoglossa</taxon>
        <taxon>Placobranchoidea</taxon>
        <taxon>Plakobranchidae</taxon>
        <taxon>Elysia</taxon>
    </lineage>
</organism>
<reference evidence="1" key="1">
    <citation type="journal article" date="2023" name="G3 (Bethesda)">
        <title>A reference genome for the long-term kleptoplast-retaining sea slug Elysia crispata morphotype clarki.</title>
        <authorList>
            <person name="Eastman K.E."/>
            <person name="Pendleton A.L."/>
            <person name="Shaikh M.A."/>
            <person name="Suttiyut T."/>
            <person name="Ogas R."/>
            <person name="Tomko P."/>
            <person name="Gavelis G."/>
            <person name="Widhalm J.R."/>
            <person name="Wisecaver J.H."/>
        </authorList>
    </citation>
    <scope>NUCLEOTIDE SEQUENCE</scope>
    <source>
        <strain evidence="1">ECLA1</strain>
    </source>
</reference>
<gene>
    <name evidence="1" type="ORF">RRG08_005048</name>
</gene>
<comment type="caution">
    <text evidence="1">The sequence shown here is derived from an EMBL/GenBank/DDBJ whole genome shotgun (WGS) entry which is preliminary data.</text>
</comment>
<dbReference type="Proteomes" id="UP001283361">
    <property type="component" value="Unassembled WGS sequence"/>
</dbReference>
<evidence type="ECO:0000313" key="1">
    <source>
        <dbReference type="EMBL" id="KAK3726443.1"/>
    </source>
</evidence>